<name>B9XLF8_PEDPL</name>
<sequence length="56" mass="6453">MNTDKDREAEFNKWDGCDNGASKGLLDCQRDLVNFCPNHRCETESIRRLFNCLDSA</sequence>
<dbReference type="EMBL" id="ABOX02000029">
    <property type="protein sequence ID" value="EEF59361.1"/>
    <property type="molecule type" value="Genomic_DNA"/>
</dbReference>
<protein>
    <submittedName>
        <fullName evidence="1">Uncharacterized protein</fullName>
    </submittedName>
</protein>
<dbReference type="Proteomes" id="UP000003688">
    <property type="component" value="Unassembled WGS sequence"/>
</dbReference>
<evidence type="ECO:0000313" key="2">
    <source>
        <dbReference type="Proteomes" id="UP000003688"/>
    </source>
</evidence>
<reference evidence="1 2" key="1">
    <citation type="journal article" date="2011" name="J. Bacteriol.">
        <title>Genome sequence of 'Pedosphaera parvula' Ellin514, an aerobic Verrucomicrobial isolate from pasture soil.</title>
        <authorList>
            <person name="Kant R."/>
            <person name="van Passel M.W."/>
            <person name="Sangwan P."/>
            <person name="Palva A."/>
            <person name="Lucas S."/>
            <person name="Copeland A."/>
            <person name="Lapidus A."/>
            <person name="Glavina Del Rio T."/>
            <person name="Dalin E."/>
            <person name="Tice H."/>
            <person name="Bruce D."/>
            <person name="Goodwin L."/>
            <person name="Pitluck S."/>
            <person name="Chertkov O."/>
            <person name="Larimer F.W."/>
            <person name="Land M.L."/>
            <person name="Hauser L."/>
            <person name="Brettin T.S."/>
            <person name="Detter J.C."/>
            <person name="Han S."/>
            <person name="de Vos W.M."/>
            <person name="Janssen P.H."/>
            <person name="Smidt H."/>
        </authorList>
    </citation>
    <scope>NUCLEOTIDE SEQUENCE [LARGE SCALE GENOMIC DNA]</scope>
    <source>
        <strain evidence="1 2">Ellin514</strain>
    </source>
</reference>
<organism evidence="1 2">
    <name type="scientific">Pedosphaera parvula (strain Ellin514)</name>
    <dbReference type="NCBI Taxonomy" id="320771"/>
    <lineage>
        <taxon>Bacteria</taxon>
        <taxon>Pseudomonadati</taxon>
        <taxon>Verrucomicrobiota</taxon>
        <taxon>Pedosphaerae</taxon>
        <taxon>Pedosphaerales</taxon>
        <taxon>Pedosphaeraceae</taxon>
        <taxon>Pedosphaera</taxon>
    </lineage>
</organism>
<comment type="caution">
    <text evidence="1">The sequence shown here is derived from an EMBL/GenBank/DDBJ whole genome shotgun (WGS) entry which is preliminary data.</text>
</comment>
<dbReference type="AlphaFoldDB" id="B9XLF8"/>
<dbReference type="STRING" id="320771.Cflav_PD1909"/>
<gene>
    <name evidence="1" type="ORF">Cflav_PD1909</name>
</gene>
<keyword evidence="2" id="KW-1185">Reference proteome</keyword>
<accession>B9XLF8</accession>
<proteinExistence type="predicted"/>
<evidence type="ECO:0000313" key="1">
    <source>
        <dbReference type="EMBL" id="EEF59361.1"/>
    </source>
</evidence>